<evidence type="ECO:0008006" key="4">
    <source>
        <dbReference type="Google" id="ProtNLM"/>
    </source>
</evidence>
<dbReference type="EMBL" id="CP012850">
    <property type="protein sequence ID" value="ALI34745.1"/>
    <property type="molecule type" value="Genomic_DNA"/>
</dbReference>
<dbReference type="GO" id="GO:0005886">
    <property type="term" value="C:plasma membrane"/>
    <property type="evidence" value="ECO:0007669"/>
    <property type="project" value="TreeGrafter"/>
</dbReference>
<dbReference type="GeneID" id="60420701"/>
<organism evidence="2 3">
    <name type="scientific">Candidatus Nitrosocosmicus oleophilus</name>
    <dbReference type="NCBI Taxonomy" id="1353260"/>
    <lineage>
        <taxon>Archaea</taxon>
        <taxon>Nitrososphaerota</taxon>
        <taxon>Nitrososphaeria</taxon>
        <taxon>Nitrososphaerales</taxon>
        <taxon>Nitrososphaeraceae</taxon>
        <taxon>Candidatus Nitrosocosmicus</taxon>
    </lineage>
</organism>
<dbReference type="RefSeq" id="WP_196817352.1">
    <property type="nucleotide sequence ID" value="NZ_CP012850.1"/>
</dbReference>
<proteinExistence type="predicted"/>
<protein>
    <recommendedName>
        <fullName evidence="4">Acid-resistance membrane protein</fullName>
    </recommendedName>
</protein>
<dbReference type="Proteomes" id="UP000058925">
    <property type="component" value="Chromosome"/>
</dbReference>
<feature type="transmembrane region" description="Helical" evidence="1">
    <location>
        <begin position="71"/>
        <end position="90"/>
    </location>
</feature>
<name>A0A654LU77_9ARCH</name>
<dbReference type="InterPro" id="IPR052712">
    <property type="entry name" value="Acid_resist_chaperone_HdeD"/>
</dbReference>
<dbReference type="InterPro" id="IPR005325">
    <property type="entry name" value="DUF308_memb"/>
</dbReference>
<reference evidence="3" key="1">
    <citation type="submission" date="2015-10" db="EMBL/GenBank/DDBJ databases">
        <title>Niche specialization of a soil ammonia-oxidizing archaeon, Candidatus Nitrosocosmicus oleophilus.</title>
        <authorList>
            <person name="Jung M.-Y."/>
            <person name="Rhee S.-K."/>
        </authorList>
    </citation>
    <scope>NUCLEOTIDE SEQUENCE [LARGE SCALE GENOMIC DNA]</scope>
    <source>
        <strain evidence="3">MY3</strain>
    </source>
</reference>
<keyword evidence="1" id="KW-1133">Transmembrane helix</keyword>
<evidence type="ECO:0000256" key="1">
    <source>
        <dbReference type="SAM" id="Phobius"/>
    </source>
</evidence>
<keyword evidence="1" id="KW-0472">Membrane</keyword>
<keyword evidence="3" id="KW-1185">Reference proteome</keyword>
<dbReference type="Pfam" id="PF03729">
    <property type="entry name" value="DUF308"/>
    <property type="match status" value="1"/>
</dbReference>
<gene>
    <name evidence="2" type="ORF">NMY3_00533</name>
</gene>
<evidence type="ECO:0000313" key="3">
    <source>
        <dbReference type="Proteomes" id="UP000058925"/>
    </source>
</evidence>
<dbReference type="OrthoDB" id="383794at2157"/>
<keyword evidence="1" id="KW-0812">Transmembrane</keyword>
<dbReference type="KEGG" id="taa:NMY3_00533"/>
<dbReference type="PANTHER" id="PTHR34989:SF1">
    <property type="entry name" value="PROTEIN HDED"/>
    <property type="match status" value="1"/>
</dbReference>
<feature type="transmembrane region" description="Helical" evidence="1">
    <location>
        <begin position="12"/>
        <end position="33"/>
    </location>
</feature>
<dbReference type="AlphaFoldDB" id="A0A654LU77"/>
<feature type="transmembrane region" description="Helical" evidence="1">
    <location>
        <begin position="153"/>
        <end position="179"/>
    </location>
</feature>
<feature type="transmembrane region" description="Helical" evidence="1">
    <location>
        <begin position="39"/>
        <end position="59"/>
    </location>
</feature>
<feature type="transmembrane region" description="Helical" evidence="1">
    <location>
        <begin position="127"/>
        <end position="147"/>
    </location>
</feature>
<dbReference type="PANTHER" id="PTHR34989">
    <property type="entry name" value="PROTEIN HDED"/>
    <property type="match status" value="1"/>
</dbReference>
<accession>A0A654LU77</accession>
<evidence type="ECO:0000313" key="2">
    <source>
        <dbReference type="EMBL" id="ALI34745.1"/>
    </source>
</evidence>
<sequence length="189" mass="19650">MTLSETKSPGWMRAVQIVLGVIAVVGSMIALFFPAIATFTVVYILGIVLFFVGIERILIGIFSPSPGSSRWGTIGLGIIVLIVASIVVVYPLGSTVFILFVLAIALFCDGIARIVHSLAGRGMHAGSRIFGIIAGIFSIIIAILIMVSPIWGAVIAGILISIALLVVGIQIIVAGVTGARLSIPKPTKG</sequence>